<feature type="region of interest" description="Disordered" evidence="1">
    <location>
        <begin position="221"/>
        <end position="327"/>
    </location>
</feature>
<accession>A0AAD6Z7Y1</accession>
<feature type="compositionally biased region" description="Polar residues" evidence="1">
    <location>
        <begin position="353"/>
        <end position="385"/>
    </location>
</feature>
<feature type="region of interest" description="Disordered" evidence="1">
    <location>
        <begin position="350"/>
        <end position="409"/>
    </location>
</feature>
<evidence type="ECO:0000313" key="3">
    <source>
        <dbReference type="Proteomes" id="UP001218218"/>
    </source>
</evidence>
<feature type="compositionally biased region" description="Polar residues" evidence="1">
    <location>
        <begin position="285"/>
        <end position="295"/>
    </location>
</feature>
<comment type="caution">
    <text evidence="2">The sequence shown here is derived from an EMBL/GenBank/DDBJ whole genome shotgun (WGS) entry which is preliminary data.</text>
</comment>
<feature type="compositionally biased region" description="Low complexity" evidence="1">
    <location>
        <begin position="590"/>
        <end position="603"/>
    </location>
</feature>
<feature type="region of interest" description="Disordered" evidence="1">
    <location>
        <begin position="580"/>
        <end position="641"/>
    </location>
</feature>
<name>A0AAD6Z7Y1_9AGAR</name>
<evidence type="ECO:0000313" key="2">
    <source>
        <dbReference type="EMBL" id="KAJ7311568.1"/>
    </source>
</evidence>
<dbReference type="Proteomes" id="UP001218218">
    <property type="component" value="Unassembled WGS sequence"/>
</dbReference>
<organism evidence="2 3">
    <name type="scientific">Mycena albidolilacea</name>
    <dbReference type="NCBI Taxonomy" id="1033008"/>
    <lineage>
        <taxon>Eukaryota</taxon>
        <taxon>Fungi</taxon>
        <taxon>Dikarya</taxon>
        <taxon>Basidiomycota</taxon>
        <taxon>Agaricomycotina</taxon>
        <taxon>Agaricomycetes</taxon>
        <taxon>Agaricomycetidae</taxon>
        <taxon>Agaricales</taxon>
        <taxon>Marasmiineae</taxon>
        <taxon>Mycenaceae</taxon>
        <taxon>Mycena</taxon>
    </lineage>
</organism>
<feature type="compositionally biased region" description="Basic and acidic residues" evidence="1">
    <location>
        <begin position="386"/>
        <end position="395"/>
    </location>
</feature>
<feature type="compositionally biased region" description="Polar residues" evidence="1">
    <location>
        <begin position="528"/>
        <end position="540"/>
    </location>
</feature>
<sequence>MSTQPLASQGSFRAIAPRTEAFAVEVECQKKRKRNSSGERQVPKGQVPDAKKQRRPQGPKAAWCPLCHRGFTQLAPRNNHIGIPLCFTTAIRRGLIPQSTSPEERTAKATAAKKDCSSNRLIHLKDSSERLEAAENHPFVVVPTSVGRRSPVEGSNAGIPTPIRALDATVASSNTVYASGGLEERPPQPVARIAVQRSASNPTLKDHQRYRAAFEREMTTGPLPLHRSPSMAQPPQNRPPLQTSASFGGFSGVSHGSTSTAGQSVFSAHQPPRSIEGGDGEFGTVSHSAHMQPPSSHMIAGSSRASSSRDLYARSGTPFQRARAPPAPVEYASNPYMAQGADASRQLYYPPHMQSTSLPPNPQTRPSTPWQTGQAQPYAGSSQSEYRGHAHRASEDYYPQASHSTPAPAPVDYPWDGFRVGGLVGTPTLHPAQVGPIEAQVDPIQAQVESLLRELSQTFPPEELSGGEEHNAGAGEVSDSRSYADDPFESILAMGGHAVESFGGAQVDSEEDSEESSSHELLECPTEDVSTVSEYAQTPGDSAPSLPDTEEDAVAEPEFEQPVSLEEAFEILYAMEKDTYLADSQSPKDSSPSGASTAGSAVGPDTPSDTVEELSMVDKDFGGQGFGDDTQENYAQSFSYW</sequence>
<gene>
    <name evidence="2" type="ORF">DFH08DRAFT_973999</name>
</gene>
<feature type="region of interest" description="Disordered" evidence="1">
    <location>
        <begin position="28"/>
        <end position="62"/>
    </location>
</feature>
<protein>
    <submittedName>
        <fullName evidence="2">Uncharacterized protein</fullName>
    </submittedName>
</protein>
<keyword evidence="3" id="KW-1185">Reference proteome</keyword>
<feature type="compositionally biased region" description="Polar residues" evidence="1">
    <location>
        <begin position="632"/>
        <end position="641"/>
    </location>
</feature>
<proteinExistence type="predicted"/>
<feature type="compositionally biased region" description="Acidic residues" evidence="1">
    <location>
        <begin position="548"/>
        <end position="559"/>
    </location>
</feature>
<evidence type="ECO:0000256" key="1">
    <source>
        <dbReference type="SAM" id="MobiDB-lite"/>
    </source>
</evidence>
<reference evidence="2" key="1">
    <citation type="submission" date="2023-03" db="EMBL/GenBank/DDBJ databases">
        <title>Massive genome expansion in bonnet fungi (Mycena s.s.) driven by repeated elements and novel gene families across ecological guilds.</title>
        <authorList>
            <consortium name="Lawrence Berkeley National Laboratory"/>
            <person name="Harder C.B."/>
            <person name="Miyauchi S."/>
            <person name="Viragh M."/>
            <person name="Kuo A."/>
            <person name="Thoen E."/>
            <person name="Andreopoulos B."/>
            <person name="Lu D."/>
            <person name="Skrede I."/>
            <person name="Drula E."/>
            <person name="Henrissat B."/>
            <person name="Morin E."/>
            <person name="Kohler A."/>
            <person name="Barry K."/>
            <person name="LaButti K."/>
            <person name="Morin E."/>
            <person name="Salamov A."/>
            <person name="Lipzen A."/>
            <person name="Mereny Z."/>
            <person name="Hegedus B."/>
            <person name="Baldrian P."/>
            <person name="Stursova M."/>
            <person name="Weitz H."/>
            <person name="Taylor A."/>
            <person name="Grigoriev I.V."/>
            <person name="Nagy L.G."/>
            <person name="Martin F."/>
            <person name="Kauserud H."/>
        </authorList>
    </citation>
    <scope>NUCLEOTIDE SEQUENCE</scope>
    <source>
        <strain evidence="2">CBHHK002</strain>
    </source>
</reference>
<feature type="compositionally biased region" description="Low complexity" evidence="1">
    <location>
        <begin position="243"/>
        <end position="260"/>
    </location>
</feature>
<feature type="region of interest" description="Disordered" evidence="1">
    <location>
        <begin position="503"/>
        <end position="562"/>
    </location>
</feature>
<dbReference type="EMBL" id="JARIHO010000075">
    <property type="protein sequence ID" value="KAJ7311568.1"/>
    <property type="molecule type" value="Genomic_DNA"/>
</dbReference>
<feature type="region of interest" description="Disordered" evidence="1">
    <location>
        <begin position="460"/>
        <end position="482"/>
    </location>
</feature>
<dbReference type="AlphaFoldDB" id="A0AAD6Z7Y1"/>
<feature type="compositionally biased region" description="Polar residues" evidence="1">
    <location>
        <begin position="230"/>
        <end position="242"/>
    </location>
</feature>